<evidence type="ECO:0000256" key="10">
    <source>
        <dbReference type="ARBA" id="ARBA00048954"/>
    </source>
</evidence>
<evidence type="ECO:0000256" key="5">
    <source>
        <dbReference type="ARBA" id="ARBA00022806"/>
    </source>
</evidence>
<dbReference type="SUPFAM" id="SSF52540">
    <property type="entry name" value="P-loop containing nucleoside triphosphate hydrolases"/>
    <property type="match status" value="1"/>
</dbReference>
<dbReference type="PANTHER" id="PTHR30153">
    <property type="entry name" value="REPLICATIVE DNA HELICASE DNAB"/>
    <property type="match status" value="1"/>
</dbReference>
<sequence>MENNMIIHDELSEKAVLGTLLSKDYALDEVREILNEECFYKDFHKKIYRAILQVDSRGDSPDIITVLAEAKKTDPDTTPFAVTELTSVSLLAGFYQHAARLYDLSVKRKLWEIGQKLIVDSCSEIEDNADIIEDVRKSLEGMYNLSSNKTATMVDAIQNVHELIKLNISNVNQVTGTRTGFNEFDKRSGGLQATDFVVIAAEYSQGKTSFAISLCMNAMESGAKIAFYSMEMTKEQLTARMLAAKSGVSSSRILYTPLLSHELQQVDAGMGKIIKYNLVFDDRDSSNIDIILSSIRAMKVRYNIDGAVIDYLQILNVNMKGINKEQQMAEVSRRLKNLAKEIKIWIVALSQLSRDKDNPVPSLNRLRDSGQIAEAADIVLLIYRPECYGRNFPKPFDTVQTKGTALIDIAKGRNIGTGKFFCGFDAGRTLFYELENVIELKNENEPF</sequence>
<evidence type="ECO:0000256" key="1">
    <source>
        <dbReference type="ARBA" id="ARBA00008428"/>
    </source>
</evidence>
<keyword evidence="8" id="KW-0413">Isomerase</keyword>
<gene>
    <name evidence="12" type="ORF">EZS27_024571</name>
</gene>
<keyword evidence="6" id="KW-0067">ATP-binding</keyword>
<evidence type="ECO:0000256" key="9">
    <source>
        <dbReference type="ARBA" id="ARBA00044969"/>
    </source>
</evidence>
<keyword evidence="7" id="KW-0238">DNA-binding</keyword>
<evidence type="ECO:0000313" key="12">
    <source>
        <dbReference type="EMBL" id="KAA6326310.1"/>
    </source>
</evidence>
<evidence type="ECO:0000256" key="6">
    <source>
        <dbReference type="ARBA" id="ARBA00022840"/>
    </source>
</evidence>
<evidence type="ECO:0000256" key="7">
    <source>
        <dbReference type="ARBA" id="ARBA00023125"/>
    </source>
</evidence>
<dbReference type="GO" id="GO:0003677">
    <property type="term" value="F:DNA binding"/>
    <property type="evidence" value="ECO:0007669"/>
    <property type="project" value="UniProtKB-KW"/>
</dbReference>
<evidence type="ECO:0000256" key="4">
    <source>
        <dbReference type="ARBA" id="ARBA00022801"/>
    </source>
</evidence>
<keyword evidence="2" id="KW-0235">DNA replication</keyword>
<evidence type="ECO:0000256" key="8">
    <source>
        <dbReference type="ARBA" id="ARBA00023235"/>
    </source>
</evidence>
<keyword evidence="3" id="KW-0547">Nucleotide-binding</keyword>
<dbReference type="PANTHER" id="PTHR30153:SF2">
    <property type="entry name" value="REPLICATIVE DNA HELICASE"/>
    <property type="match status" value="1"/>
</dbReference>
<dbReference type="EMBL" id="SNRY01002190">
    <property type="protein sequence ID" value="KAA6326310.1"/>
    <property type="molecule type" value="Genomic_DNA"/>
</dbReference>
<dbReference type="EC" id="5.6.2.3" evidence="9"/>
<evidence type="ECO:0000256" key="3">
    <source>
        <dbReference type="ARBA" id="ARBA00022741"/>
    </source>
</evidence>
<dbReference type="GO" id="GO:0006260">
    <property type="term" value="P:DNA replication"/>
    <property type="evidence" value="ECO:0007669"/>
    <property type="project" value="UniProtKB-KW"/>
</dbReference>
<dbReference type="Gene3D" id="1.10.860.10">
    <property type="entry name" value="DNAb Helicase, Chain A"/>
    <property type="match status" value="1"/>
</dbReference>
<reference evidence="12" key="1">
    <citation type="submission" date="2019-03" db="EMBL/GenBank/DDBJ databases">
        <title>Single cell metagenomics reveals metabolic interactions within the superorganism composed of flagellate Streblomastix strix and complex community of Bacteroidetes bacteria on its surface.</title>
        <authorList>
            <person name="Treitli S.C."/>
            <person name="Kolisko M."/>
            <person name="Husnik F."/>
            <person name="Keeling P."/>
            <person name="Hampl V."/>
        </authorList>
    </citation>
    <scope>NUCLEOTIDE SEQUENCE</scope>
    <source>
        <strain evidence="12">STM</strain>
    </source>
</reference>
<accession>A0A5J4QZC4</accession>
<dbReference type="InterPro" id="IPR007694">
    <property type="entry name" value="DNA_helicase_DnaB-like_C"/>
</dbReference>
<evidence type="ECO:0000256" key="2">
    <source>
        <dbReference type="ARBA" id="ARBA00022705"/>
    </source>
</evidence>
<comment type="catalytic activity">
    <reaction evidence="10">
        <text>ATP + H2O = ADP + phosphate + H(+)</text>
        <dbReference type="Rhea" id="RHEA:13065"/>
        <dbReference type="ChEBI" id="CHEBI:15377"/>
        <dbReference type="ChEBI" id="CHEBI:15378"/>
        <dbReference type="ChEBI" id="CHEBI:30616"/>
        <dbReference type="ChEBI" id="CHEBI:43474"/>
        <dbReference type="ChEBI" id="CHEBI:456216"/>
        <dbReference type="EC" id="5.6.2.3"/>
    </reaction>
</comment>
<feature type="domain" description="SF4 helicase" evidence="11">
    <location>
        <begin position="170"/>
        <end position="438"/>
    </location>
</feature>
<keyword evidence="5 12" id="KW-0347">Helicase</keyword>
<dbReference type="AlphaFoldDB" id="A0A5J4QZC4"/>
<dbReference type="InterPro" id="IPR036185">
    <property type="entry name" value="DNA_heli_DnaB-like_N_sf"/>
</dbReference>
<organism evidence="12">
    <name type="scientific">termite gut metagenome</name>
    <dbReference type="NCBI Taxonomy" id="433724"/>
    <lineage>
        <taxon>unclassified sequences</taxon>
        <taxon>metagenomes</taxon>
        <taxon>organismal metagenomes</taxon>
    </lineage>
</organism>
<dbReference type="Pfam" id="PF00772">
    <property type="entry name" value="DnaB"/>
    <property type="match status" value="1"/>
</dbReference>
<proteinExistence type="inferred from homology"/>
<dbReference type="GO" id="GO:0005829">
    <property type="term" value="C:cytosol"/>
    <property type="evidence" value="ECO:0007669"/>
    <property type="project" value="TreeGrafter"/>
</dbReference>
<comment type="similarity">
    <text evidence="1">Belongs to the helicase family. DnaB subfamily.</text>
</comment>
<dbReference type="GO" id="GO:0043139">
    <property type="term" value="F:5'-3' DNA helicase activity"/>
    <property type="evidence" value="ECO:0007669"/>
    <property type="project" value="UniProtKB-EC"/>
</dbReference>
<dbReference type="InterPro" id="IPR016136">
    <property type="entry name" value="DNA_helicase_N/primase_C"/>
</dbReference>
<dbReference type="Pfam" id="PF03796">
    <property type="entry name" value="DnaB_C"/>
    <property type="match status" value="1"/>
</dbReference>
<dbReference type="InterPro" id="IPR027417">
    <property type="entry name" value="P-loop_NTPase"/>
</dbReference>
<evidence type="ECO:0000259" key="11">
    <source>
        <dbReference type="PROSITE" id="PS51199"/>
    </source>
</evidence>
<comment type="caution">
    <text evidence="12">The sequence shown here is derived from an EMBL/GenBank/DDBJ whole genome shotgun (WGS) entry which is preliminary data.</text>
</comment>
<dbReference type="GO" id="GO:0005524">
    <property type="term" value="F:ATP binding"/>
    <property type="evidence" value="ECO:0007669"/>
    <property type="project" value="UniProtKB-KW"/>
</dbReference>
<dbReference type="SUPFAM" id="SSF48024">
    <property type="entry name" value="N-terminal domain of DnaB helicase"/>
    <property type="match status" value="1"/>
</dbReference>
<name>A0A5J4QZC4_9ZZZZ</name>
<keyword evidence="4 12" id="KW-0378">Hydrolase</keyword>
<dbReference type="Gene3D" id="3.40.50.300">
    <property type="entry name" value="P-loop containing nucleotide triphosphate hydrolases"/>
    <property type="match status" value="1"/>
</dbReference>
<dbReference type="PROSITE" id="PS51199">
    <property type="entry name" value="SF4_HELICASE"/>
    <property type="match status" value="1"/>
</dbReference>
<dbReference type="GO" id="GO:0016887">
    <property type="term" value="F:ATP hydrolysis activity"/>
    <property type="evidence" value="ECO:0007669"/>
    <property type="project" value="RHEA"/>
</dbReference>
<dbReference type="InterPro" id="IPR007693">
    <property type="entry name" value="DNA_helicase_DnaB-like_N"/>
</dbReference>
<protein>
    <recommendedName>
        <fullName evidence="9">DNA 5'-3' helicase</fullName>
        <ecNumber evidence="9">5.6.2.3</ecNumber>
    </recommendedName>
</protein>